<dbReference type="Proteomes" id="UP000672011">
    <property type="component" value="Chromosome"/>
</dbReference>
<accession>A0ABX7XCX1</accession>
<name>A0ABX7XCX1_9FLAO</name>
<sequence>MIRENFQLPFKIKFSIGRIIDELESSEVNFDDFKTIVDHIKTIAPELIEGVESIQEFESKLNIIAPIIESIMPKYLMRNTLKALSFPLIDKFYFPSDDLKAIIQDQGTTFKLFFNDYTEENFYKICCCFILSKYYKVNIELDHTNLLEIDNGKGFLTYLTVLYSFEYLEIFPQNSTYDLSEEQIDVLLNNYENTELWYKYFPINSWVIKGIVLATMFDNTPHIALSNLKTRLLTYRETSEQINQDVINSFKSIFRLSDLEIGFSSFNSEVNAIIDFQMPIMTKSLVLNDSKILYIGNLFCNANSTNHDDYFVISNAESYLKNNPDDLLAKNLMANGFNSIIMYPLRKNGEFLGILEIVSSKVGAFNRINANQIREILPLIEDSLFRYYNEFDHQVNSFIQTEYTSLHPSVEWKFKKRAKEVILNPDSFQKNFKIKFQDVYPMYGEIDVRGSSFLRNQCMKIDYTNQLNFLIKICDELFQRSKDSKFLDFIVQLKDFLKRIEHVDKIYFEREIFEFITMKIHAEIPKYTKENDQSIIAEYLGKLDPITGLYYIERKKFDHSIFRLNEVLSSKLDTYQIEAQSIFPHYYERFKTDGIDFNLYVGKSIDLKKDFSYQEVKAIRFWQLQAMIAMEQQYNLLRPNLEIDLQVASLILATNLSLDIVFKMDEKRFDVDGYNNAKYEIIKKRINKAFIKDSNERINIPGKLCVIYTDDYLKNEYSIYIKELIKKGYLIDEIEYLEVGDMQGIGGLLAIRVPINYDNLIVKFD</sequence>
<evidence type="ECO:0008006" key="3">
    <source>
        <dbReference type="Google" id="ProtNLM"/>
    </source>
</evidence>
<keyword evidence="2" id="KW-1185">Reference proteome</keyword>
<dbReference type="EMBL" id="CP072842">
    <property type="protein sequence ID" value="QTV05757.1"/>
    <property type="molecule type" value="Genomic_DNA"/>
</dbReference>
<evidence type="ECO:0000313" key="1">
    <source>
        <dbReference type="EMBL" id="QTV05757.1"/>
    </source>
</evidence>
<proteinExistence type="predicted"/>
<reference evidence="1 2" key="1">
    <citation type="journal article" date="2021" name="Int. J. Syst. Evol. Microbiol.">
        <title>Faecalibacter bovis sp. nov., isolated from cow faeces.</title>
        <authorList>
            <person name="Li F."/>
            <person name="Zhao W."/>
            <person name="Hong Q."/>
            <person name="Shao Q."/>
            <person name="Song J."/>
            <person name="Yang S."/>
        </authorList>
    </citation>
    <scope>NUCLEOTIDE SEQUENCE [LARGE SCALE GENOMIC DNA]</scope>
    <source>
        <strain evidence="1 2">ZY171143</strain>
    </source>
</reference>
<gene>
    <name evidence="1" type="ORF">J9309_13490</name>
</gene>
<protein>
    <recommendedName>
        <fullName evidence="3">GAF domain-containing protein</fullName>
    </recommendedName>
</protein>
<reference evidence="2" key="2">
    <citation type="submission" date="2021-04" db="EMBL/GenBank/DDBJ databases">
        <title>Taxonomy of Flavobacteriaceae bacterium ZY171143.</title>
        <authorList>
            <person name="Li F."/>
        </authorList>
    </citation>
    <scope>NUCLEOTIDE SEQUENCE [LARGE SCALE GENOMIC DNA]</scope>
    <source>
        <strain evidence="2">ZY171143</strain>
    </source>
</reference>
<dbReference type="RefSeq" id="WP_230476402.1">
    <property type="nucleotide sequence ID" value="NZ_CP072842.1"/>
</dbReference>
<organism evidence="1 2">
    <name type="scientific">Faecalibacter bovis</name>
    <dbReference type="NCBI Taxonomy" id="2898187"/>
    <lineage>
        <taxon>Bacteria</taxon>
        <taxon>Pseudomonadati</taxon>
        <taxon>Bacteroidota</taxon>
        <taxon>Flavobacteriia</taxon>
        <taxon>Flavobacteriales</taxon>
        <taxon>Weeksellaceae</taxon>
        <taxon>Faecalibacter</taxon>
    </lineage>
</organism>
<evidence type="ECO:0000313" key="2">
    <source>
        <dbReference type="Proteomes" id="UP000672011"/>
    </source>
</evidence>